<dbReference type="AlphaFoldDB" id="A0A972SQY6"/>
<comment type="caution">
    <text evidence="2">The sequence shown here is derived from an EMBL/GenBank/DDBJ whole genome shotgun (WGS) entry which is preliminary data.</text>
</comment>
<dbReference type="Pfam" id="PF00483">
    <property type="entry name" value="NTP_transferase"/>
    <property type="match status" value="1"/>
</dbReference>
<protein>
    <submittedName>
        <fullName evidence="2">NTP transferase domain-containing protein</fullName>
    </submittedName>
</protein>
<dbReference type="InterPro" id="IPR050486">
    <property type="entry name" value="Mannose-1P_guanyltransferase"/>
</dbReference>
<dbReference type="GO" id="GO:0016740">
    <property type="term" value="F:transferase activity"/>
    <property type="evidence" value="ECO:0007669"/>
    <property type="project" value="UniProtKB-KW"/>
</dbReference>
<evidence type="ECO:0000259" key="1">
    <source>
        <dbReference type="Pfam" id="PF00483"/>
    </source>
</evidence>
<organism evidence="2 3">
    <name type="scientific">Paraburkholderia elongata</name>
    <dbReference type="NCBI Taxonomy" id="2675747"/>
    <lineage>
        <taxon>Bacteria</taxon>
        <taxon>Pseudomonadati</taxon>
        <taxon>Pseudomonadota</taxon>
        <taxon>Betaproteobacteria</taxon>
        <taxon>Burkholderiales</taxon>
        <taxon>Burkholderiaceae</taxon>
        <taxon>Paraburkholderia</taxon>
    </lineage>
</organism>
<gene>
    <name evidence="2" type="ORF">GNZ13_51070</name>
</gene>
<evidence type="ECO:0000313" key="2">
    <source>
        <dbReference type="EMBL" id="NPT62605.1"/>
    </source>
</evidence>
<dbReference type="RefSeq" id="WP_172179065.1">
    <property type="nucleotide sequence ID" value="NZ_WOEZ01000347.1"/>
</dbReference>
<keyword evidence="2" id="KW-0808">Transferase</keyword>
<dbReference type="SUPFAM" id="SSF53448">
    <property type="entry name" value="Nucleotide-diphospho-sugar transferases"/>
    <property type="match status" value="1"/>
</dbReference>
<dbReference type="PANTHER" id="PTHR22572">
    <property type="entry name" value="SUGAR-1-PHOSPHATE GUANYL TRANSFERASE"/>
    <property type="match status" value="1"/>
</dbReference>
<evidence type="ECO:0000313" key="3">
    <source>
        <dbReference type="Proteomes" id="UP000655523"/>
    </source>
</evidence>
<feature type="domain" description="Nucleotidyl transferase" evidence="1">
    <location>
        <begin position="7"/>
        <end position="223"/>
    </location>
</feature>
<accession>A0A972SQY6</accession>
<keyword evidence="3" id="KW-1185">Reference proteome</keyword>
<dbReference type="InterPro" id="IPR029044">
    <property type="entry name" value="Nucleotide-diphossugar_trans"/>
</dbReference>
<proteinExistence type="predicted"/>
<dbReference type="Gene3D" id="3.90.550.10">
    <property type="entry name" value="Spore Coat Polysaccharide Biosynthesis Protein SpsA, Chain A"/>
    <property type="match status" value="1"/>
</dbReference>
<reference evidence="2 3" key="1">
    <citation type="submission" date="2019-11" db="EMBL/GenBank/DDBJ databases">
        <title>Metabolism of dissolved organic matter in forest soils.</title>
        <authorList>
            <person name="Cyle K.T."/>
            <person name="Wilhelm R.C."/>
            <person name="Martinez C.E."/>
        </authorList>
    </citation>
    <scope>NUCLEOTIDE SEQUENCE [LARGE SCALE GENOMIC DNA]</scope>
    <source>
        <strain evidence="2 3">5N</strain>
    </source>
</reference>
<name>A0A972SQY6_9BURK</name>
<dbReference type="EMBL" id="WOEZ01000347">
    <property type="protein sequence ID" value="NPT62605.1"/>
    <property type="molecule type" value="Genomic_DNA"/>
</dbReference>
<dbReference type="InterPro" id="IPR005835">
    <property type="entry name" value="NTP_transferase_dom"/>
</dbReference>
<sequence>MVFEEMKALILCGGLGTRLRSVIGASQKAVADIDGRPFLSFVIEQLAKAGIHDLVFCTHYQSEQVESVVANLPADPAQKVAVMCEPSAMGTGGAILYALSQLQYEGPFIALNADTYLDATAYRAAAEAAPPAIVVTPMDDCQRYGAVQLDEDRQVQAVTEKGKTGPGLISAGVYSLHTRYLTDFPVETLSMEQDIIPALISQKLLTAQVYDGPFLDIGTPDSLKLIREHGVQKL</sequence>
<dbReference type="Proteomes" id="UP000655523">
    <property type="component" value="Unassembled WGS sequence"/>
</dbReference>